<evidence type="ECO:0000256" key="1">
    <source>
        <dbReference type="SAM" id="SignalP"/>
    </source>
</evidence>
<dbReference type="RefSeq" id="WP_189989204.1">
    <property type="nucleotide sequence ID" value="NZ_BMZS01000004.1"/>
</dbReference>
<feature type="chain" id="PRO_5037862188" description="Tat pathway signal sequence domain protein" evidence="1">
    <location>
        <begin position="28"/>
        <end position="145"/>
    </location>
</feature>
<reference evidence="2" key="1">
    <citation type="journal article" date="2014" name="Int. J. Syst. Evol. Microbiol.">
        <title>Complete genome sequence of Corynebacterium casei LMG S-19264T (=DSM 44701T), isolated from a smear-ripened cheese.</title>
        <authorList>
            <consortium name="US DOE Joint Genome Institute (JGI-PGF)"/>
            <person name="Walter F."/>
            <person name="Albersmeier A."/>
            <person name="Kalinowski J."/>
            <person name="Ruckert C."/>
        </authorList>
    </citation>
    <scope>NUCLEOTIDE SEQUENCE</scope>
    <source>
        <strain evidence="2">KCTC 42651</strain>
    </source>
</reference>
<gene>
    <name evidence="2" type="ORF">GCM10017083_21440</name>
</gene>
<organism evidence="2 3">
    <name type="scientific">Thalassobaculum fulvum</name>
    <dbReference type="NCBI Taxonomy" id="1633335"/>
    <lineage>
        <taxon>Bacteria</taxon>
        <taxon>Pseudomonadati</taxon>
        <taxon>Pseudomonadota</taxon>
        <taxon>Alphaproteobacteria</taxon>
        <taxon>Rhodospirillales</taxon>
        <taxon>Thalassobaculaceae</taxon>
        <taxon>Thalassobaculum</taxon>
    </lineage>
</organism>
<dbReference type="EMBL" id="BMZS01000004">
    <property type="protein sequence ID" value="GHD49309.1"/>
    <property type="molecule type" value="Genomic_DNA"/>
</dbReference>
<dbReference type="Proteomes" id="UP000630353">
    <property type="component" value="Unassembled WGS sequence"/>
</dbReference>
<evidence type="ECO:0000313" key="3">
    <source>
        <dbReference type="Proteomes" id="UP000630353"/>
    </source>
</evidence>
<evidence type="ECO:0000313" key="2">
    <source>
        <dbReference type="EMBL" id="GHD49309.1"/>
    </source>
</evidence>
<name>A0A918XRL8_9PROT</name>
<keyword evidence="3" id="KW-1185">Reference proteome</keyword>
<proteinExistence type="predicted"/>
<protein>
    <recommendedName>
        <fullName evidence="4">Tat pathway signal sequence domain protein</fullName>
    </recommendedName>
</protein>
<keyword evidence="1" id="KW-0732">Signal</keyword>
<reference evidence="2" key="2">
    <citation type="submission" date="2020-09" db="EMBL/GenBank/DDBJ databases">
        <authorList>
            <person name="Sun Q."/>
            <person name="Kim S."/>
        </authorList>
    </citation>
    <scope>NUCLEOTIDE SEQUENCE</scope>
    <source>
        <strain evidence="2">KCTC 42651</strain>
    </source>
</reference>
<accession>A0A918XRL8</accession>
<dbReference type="AlphaFoldDB" id="A0A918XRL8"/>
<sequence length="145" mass="14980">MRRLASGVAGAVLAAGLTAGLAAGAQAEGKSAINIELNKLEPLEGSCRAYFVVRPEGSTEYKAFNMELLVFDTGGIIQKWLAIDAAPLRAGKTSVKLFDVSGVACDKIGSILLNDVTACADAAGDIAGCVDRINPSSKAKATFYK</sequence>
<feature type="signal peptide" evidence="1">
    <location>
        <begin position="1"/>
        <end position="27"/>
    </location>
</feature>
<comment type="caution">
    <text evidence="2">The sequence shown here is derived from an EMBL/GenBank/DDBJ whole genome shotgun (WGS) entry which is preliminary data.</text>
</comment>
<evidence type="ECO:0008006" key="4">
    <source>
        <dbReference type="Google" id="ProtNLM"/>
    </source>
</evidence>